<evidence type="ECO:0000256" key="1">
    <source>
        <dbReference type="ARBA" id="ARBA00009005"/>
    </source>
</evidence>
<keyword evidence="3" id="KW-1185">Reference proteome</keyword>
<organism evidence="2 3">
    <name type="scientific">Vigna mungo</name>
    <name type="common">Black gram</name>
    <name type="synonym">Phaseolus mungo</name>
    <dbReference type="NCBI Taxonomy" id="3915"/>
    <lineage>
        <taxon>Eukaryota</taxon>
        <taxon>Viridiplantae</taxon>
        <taxon>Streptophyta</taxon>
        <taxon>Embryophyta</taxon>
        <taxon>Tracheophyta</taxon>
        <taxon>Spermatophyta</taxon>
        <taxon>Magnoliopsida</taxon>
        <taxon>eudicotyledons</taxon>
        <taxon>Gunneridae</taxon>
        <taxon>Pentapetalae</taxon>
        <taxon>rosids</taxon>
        <taxon>fabids</taxon>
        <taxon>Fabales</taxon>
        <taxon>Fabaceae</taxon>
        <taxon>Papilionoideae</taxon>
        <taxon>50 kb inversion clade</taxon>
        <taxon>NPAAA clade</taxon>
        <taxon>indigoferoid/millettioid clade</taxon>
        <taxon>Phaseoleae</taxon>
        <taxon>Vigna</taxon>
    </lineage>
</organism>
<dbReference type="PANTHER" id="PTHR48104">
    <property type="entry name" value="METACASPASE-4"/>
    <property type="match status" value="1"/>
</dbReference>
<dbReference type="Gene3D" id="3.40.50.12660">
    <property type="match status" value="1"/>
</dbReference>
<dbReference type="GO" id="GO:0004197">
    <property type="term" value="F:cysteine-type endopeptidase activity"/>
    <property type="evidence" value="ECO:0007669"/>
    <property type="project" value="TreeGrafter"/>
</dbReference>
<sequence length="154" mass="17313">MFTLVRERVLHPFLTKNALYVVLNHFFLLSTNRKGYYGWEDHRNPRAYKGTRGGLAVCISACDDDGNAADTSAFSGEESAGALTFSFIQAMQDEPNLTYGNLLNSIRSTIRGAKEKTFGQNDRQLGMNSRMQYAHEPQLTSSEKFDIYSKSIVI</sequence>
<proteinExistence type="inferred from homology"/>
<dbReference type="PANTHER" id="PTHR48104:SF11">
    <property type="entry name" value="ICE-LIKE PROTEASE (CASPASE) P20 DOMAIN PROTEIN"/>
    <property type="match status" value="1"/>
</dbReference>
<dbReference type="Proteomes" id="UP001374535">
    <property type="component" value="Chromosome 10"/>
</dbReference>
<dbReference type="GO" id="GO:0005737">
    <property type="term" value="C:cytoplasm"/>
    <property type="evidence" value="ECO:0007669"/>
    <property type="project" value="TreeGrafter"/>
</dbReference>
<dbReference type="EMBL" id="CP144691">
    <property type="protein sequence ID" value="WVY93143.1"/>
    <property type="molecule type" value="Genomic_DNA"/>
</dbReference>
<comment type="similarity">
    <text evidence="1">Belongs to the peptidase C14B family.</text>
</comment>
<dbReference type="GO" id="GO:0006508">
    <property type="term" value="P:proteolysis"/>
    <property type="evidence" value="ECO:0007669"/>
    <property type="project" value="TreeGrafter"/>
</dbReference>
<protein>
    <submittedName>
        <fullName evidence="2">Uncharacterized protein</fullName>
    </submittedName>
</protein>
<evidence type="ECO:0000313" key="2">
    <source>
        <dbReference type="EMBL" id="WVY93143.1"/>
    </source>
</evidence>
<name>A0AAQ3MLT0_VIGMU</name>
<reference evidence="2 3" key="1">
    <citation type="journal article" date="2023" name="Life. Sci Alliance">
        <title>Evolutionary insights into 3D genome organization and epigenetic landscape of Vigna mungo.</title>
        <authorList>
            <person name="Junaid A."/>
            <person name="Singh B."/>
            <person name="Bhatia S."/>
        </authorList>
    </citation>
    <scope>NUCLEOTIDE SEQUENCE [LARGE SCALE GENOMIC DNA]</scope>
    <source>
        <strain evidence="2">Urdbean</strain>
    </source>
</reference>
<evidence type="ECO:0000313" key="3">
    <source>
        <dbReference type="Proteomes" id="UP001374535"/>
    </source>
</evidence>
<accession>A0AAQ3MLT0</accession>
<dbReference type="AlphaFoldDB" id="A0AAQ3MLT0"/>
<dbReference type="InterPro" id="IPR050452">
    <property type="entry name" value="Metacaspase"/>
</dbReference>
<gene>
    <name evidence="2" type="ORF">V8G54_032231</name>
</gene>